<reference evidence="2 3" key="1">
    <citation type="submission" date="2020-03" db="EMBL/GenBank/DDBJ databases">
        <title>Complete genome sequence of Shewanella sp.</title>
        <authorList>
            <person name="Kim Y.-S."/>
            <person name="Kim S.-J."/>
            <person name="Jung H.-K."/>
            <person name="Kim K.-H."/>
        </authorList>
    </citation>
    <scope>NUCLEOTIDE SEQUENCE [LARGE SCALE GENOMIC DNA]</scope>
    <source>
        <strain evidence="2 3">PN3F2</strain>
        <plasmid evidence="2 3">pPN3F2_1</plasmid>
    </source>
</reference>
<dbReference type="RefSeq" id="WP_167680164.1">
    <property type="nucleotide sequence ID" value="NZ_CP050314.1"/>
</dbReference>
<keyword evidence="2" id="KW-0614">Plasmid</keyword>
<evidence type="ECO:0000313" key="3">
    <source>
        <dbReference type="Proteomes" id="UP000502608"/>
    </source>
</evidence>
<feature type="transmembrane region" description="Helical" evidence="1">
    <location>
        <begin position="9"/>
        <end position="28"/>
    </location>
</feature>
<name>A0A6G9QQH1_9GAMM</name>
<keyword evidence="1" id="KW-0472">Membrane</keyword>
<dbReference type="Proteomes" id="UP000502608">
    <property type="component" value="Plasmid pPN3F2_1"/>
</dbReference>
<keyword evidence="1" id="KW-0812">Transmembrane</keyword>
<dbReference type="EMBL" id="CP050314">
    <property type="protein sequence ID" value="QIR16315.1"/>
    <property type="molecule type" value="Genomic_DNA"/>
</dbReference>
<geneLocation type="plasmid" evidence="2 3">
    <name>pPN3F2_1</name>
</geneLocation>
<proteinExistence type="predicted"/>
<evidence type="ECO:0000256" key="1">
    <source>
        <dbReference type="SAM" id="Phobius"/>
    </source>
</evidence>
<dbReference type="AlphaFoldDB" id="A0A6G9QQH1"/>
<sequence length="161" mass="18495">MAELIRKKWLLGVSVLIGLLMAGGGLYVNDIIQTDLKRERQLSLIGQWVSVDGFCDGKVGEINGLDITQDFLLVENGHRQKIKNMDVVSVNDMVGYCQGYGQFEFNFKVLMNTTELVEYFYVKTLDGTELLRNSQGDYYFRFTPQFKQRYESVRSETHVEA</sequence>
<keyword evidence="3" id="KW-1185">Reference proteome</keyword>
<dbReference type="KEGG" id="saes:HBH39_17670"/>
<keyword evidence="1" id="KW-1133">Transmembrane helix</keyword>
<evidence type="ECO:0008006" key="4">
    <source>
        <dbReference type="Google" id="ProtNLM"/>
    </source>
</evidence>
<accession>A0A6G9QQH1</accession>
<evidence type="ECO:0000313" key="2">
    <source>
        <dbReference type="EMBL" id="QIR16315.1"/>
    </source>
</evidence>
<protein>
    <recommendedName>
        <fullName evidence="4">DUF2850 domain-containing protein</fullName>
    </recommendedName>
</protein>
<gene>
    <name evidence="2" type="ORF">HBH39_17670</name>
</gene>
<organism evidence="2 3">
    <name type="scientific">Shewanella aestuarii</name>
    <dbReference type="NCBI Taxonomy" id="1028752"/>
    <lineage>
        <taxon>Bacteria</taxon>
        <taxon>Pseudomonadati</taxon>
        <taxon>Pseudomonadota</taxon>
        <taxon>Gammaproteobacteria</taxon>
        <taxon>Alteromonadales</taxon>
        <taxon>Shewanellaceae</taxon>
        <taxon>Shewanella</taxon>
    </lineage>
</organism>